<dbReference type="PANTHER" id="PTHR46228:SF2">
    <property type="entry name" value="KELCH REPEAT PROTEIN (AFU_ORTHOLOGUE AFUA_4G14350)"/>
    <property type="match status" value="1"/>
</dbReference>
<dbReference type="AlphaFoldDB" id="A0A0C2M291"/>
<protein>
    <submittedName>
        <fullName evidence="3">Kelch repeat-containing protein 2</fullName>
    </submittedName>
</protein>
<dbReference type="Proteomes" id="UP000031668">
    <property type="component" value="Unassembled WGS sequence"/>
</dbReference>
<keyword evidence="4" id="KW-1185">Reference proteome</keyword>
<evidence type="ECO:0000256" key="2">
    <source>
        <dbReference type="ARBA" id="ARBA00022737"/>
    </source>
</evidence>
<organism evidence="3 4">
    <name type="scientific">Thelohanellus kitauei</name>
    <name type="common">Myxosporean</name>
    <dbReference type="NCBI Taxonomy" id="669202"/>
    <lineage>
        <taxon>Eukaryota</taxon>
        <taxon>Metazoa</taxon>
        <taxon>Cnidaria</taxon>
        <taxon>Myxozoa</taxon>
        <taxon>Myxosporea</taxon>
        <taxon>Bivalvulida</taxon>
        <taxon>Platysporina</taxon>
        <taxon>Myxobolidae</taxon>
        <taxon>Thelohanellus</taxon>
    </lineage>
</organism>
<proteinExistence type="predicted"/>
<keyword evidence="2" id="KW-0677">Repeat</keyword>
<dbReference type="EMBL" id="JWZT01005375">
    <property type="protein sequence ID" value="KII61160.1"/>
    <property type="molecule type" value="Genomic_DNA"/>
</dbReference>
<dbReference type="SUPFAM" id="SSF117281">
    <property type="entry name" value="Kelch motif"/>
    <property type="match status" value="1"/>
</dbReference>
<evidence type="ECO:0000313" key="3">
    <source>
        <dbReference type="EMBL" id="KII61160.1"/>
    </source>
</evidence>
<name>A0A0C2M291_THEKT</name>
<sequence length="124" mass="14124">MTDYFLGCSICSVDNIVYIFGGSDLPYGDQPTYSLISFNVCNSKWHMLSPHIDEYDDNIPPPLVESCMVYHDGSLYILGGHLDDYYIDSIYKFSMNTSTWSFVNQNGQGPLLDYQIFGTVFKNQ</sequence>
<dbReference type="InterPro" id="IPR015915">
    <property type="entry name" value="Kelch-typ_b-propeller"/>
</dbReference>
<dbReference type="Gene3D" id="2.120.10.80">
    <property type="entry name" value="Kelch-type beta propeller"/>
    <property type="match status" value="1"/>
</dbReference>
<comment type="caution">
    <text evidence="3">The sequence shown here is derived from an EMBL/GenBank/DDBJ whole genome shotgun (WGS) entry which is preliminary data.</text>
</comment>
<gene>
    <name evidence="3" type="ORF">RF11_16443</name>
</gene>
<accession>A0A0C2M291</accession>
<evidence type="ECO:0000313" key="4">
    <source>
        <dbReference type="Proteomes" id="UP000031668"/>
    </source>
</evidence>
<dbReference type="OrthoDB" id="10251809at2759"/>
<dbReference type="PANTHER" id="PTHR46228">
    <property type="entry name" value="KELCH DOMAIN-CONTAINING PROTEIN"/>
    <property type="match status" value="1"/>
</dbReference>
<evidence type="ECO:0000256" key="1">
    <source>
        <dbReference type="ARBA" id="ARBA00022441"/>
    </source>
</evidence>
<keyword evidence="1" id="KW-0880">Kelch repeat</keyword>
<dbReference type="Pfam" id="PF24681">
    <property type="entry name" value="Kelch_KLHDC2_KLHL20_DRC7"/>
    <property type="match status" value="1"/>
</dbReference>
<reference evidence="3 4" key="1">
    <citation type="journal article" date="2014" name="Genome Biol. Evol.">
        <title>The genome of the myxosporean Thelohanellus kitauei shows adaptations to nutrient acquisition within its fish host.</title>
        <authorList>
            <person name="Yang Y."/>
            <person name="Xiong J."/>
            <person name="Zhou Z."/>
            <person name="Huo F."/>
            <person name="Miao W."/>
            <person name="Ran C."/>
            <person name="Liu Y."/>
            <person name="Zhang J."/>
            <person name="Feng J."/>
            <person name="Wang M."/>
            <person name="Wang M."/>
            <person name="Wang L."/>
            <person name="Yao B."/>
        </authorList>
    </citation>
    <scope>NUCLEOTIDE SEQUENCE [LARGE SCALE GENOMIC DNA]</scope>
    <source>
        <strain evidence="3">Wuqing</strain>
    </source>
</reference>